<evidence type="ECO:0000256" key="2">
    <source>
        <dbReference type="ARBA" id="ARBA00005184"/>
    </source>
</evidence>
<keyword evidence="8" id="KW-1133">Transmembrane helix</keyword>
<dbReference type="Gramene" id="rna33033">
    <property type="protein sequence ID" value="RHN57486.1"/>
    <property type="gene ID" value="gene33033"/>
</dbReference>
<dbReference type="Proteomes" id="UP000265566">
    <property type="component" value="Chromosome 5"/>
</dbReference>
<dbReference type="SUPFAM" id="SSF51126">
    <property type="entry name" value="Pectin lyase-like"/>
    <property type="match status" value="1"/>
</dbReference>
<comment type="similarity">
    <text evidence="3">Belongs to the pectinesterase family.</text>
</comment>
<dbReference type="GO" id="GO:0030599">
    <property type="term" value="F:pectinesterase activity"/>
    <property type="evidence" value="ECO:0007669"/>
    <property type="project" value="UniProtKB-EC"/>
</dbReference>
<dbReference type="InterPro" id="IPR012334">
    <property type="entry name" value="Pectin_lyas_fold"/>
</dbReference>
<feature type="domain" description="Pectinesterase catalytic" evidence="9">
    <location>
        <begin position="48"/>
        <end position="201"/>
    </location>
</feature>
<dbReference type="EC" id="3.1.1.11" evidence="4"/>
<dbReference type="GO" id="GO:0042545">
    <property type="term" value="P:cell wall modification"/>
    <property type="evidence" value="ECO:0007669"/>
    <property type="project" value="InterPro"/>
</dbReference>
<evidence type="ECO:0000256" key="8">
    <source>
        <dbReference type="SAM" id="Phobius"/>
    </source>
</evidence>
<accession>A0A396HVV1</accession>
<gene>
    <name evidence="10" type="ORF">MtrunA17_Chr5g0440891</name>
</gene>
<name>A0A396HVV1_MEDTR</name>
<comment type="pathway">
    <text evidence="2">Glycan metabolism; pectin degradation; 2-dehydro-3-deoxy-D-gluconate from pectin: step 1/5.</text>
</comment>
<dbReference type="Pfam" id="PF01095">
    <property type="entry name" value="Pectinesterase"/>
    <property type="match status" value="1"/>
</dbReference>
<proteinExistence type="inferred from homology"/>
<dbReference type="GO" id="GO:0045490">
    <property type="term" value="P:pectin catabolic process"/>
    <property type="evidence" value="ECO:0007669"/>
    <property type="project" value="UniProtKB-UniPathway"/>
</dbReference>
<sequence length="206" mass="23096">MSLLTPHKSTIIWLSLRPMIFHLIIFIGYCFCLGIAIDCGGNHVTNTIIVDQQGRGAFKMIQPAIDSIKNKNDHWVKIHINPGKYVEHVNIPYDKPCIILEGSDRKTTTITYGDENIATPTFFSFPPNVILSGITFENTFGNSEPAVAAIINGDKSAVFNCGFLGYQDTLFDAMGRHYYKNCYIQGEVDFIFGEAQSYFEVIIIII</sequence>
<dbReference type="EMBL" id="PSQE01000005">
    <property type="protein sequence ID" value="RHN57486.1"/>
    <property type="molecule type" value="Genomic_DNA"/>
</dbReference>
<evidence type="ECO:0000256" key="1">
    <source>
        <dbReference type="ARBA" id="ARBA00004191"/>
    </source>
</evidence>
<dbReference type="PANTHER" id="PTHR31321">
    <property type="entry name" value="ACYL-COA THIOESTER HYDROLASE YBHC-RELATED"/>
    <property type="match status" value="1"/>
</dbReference>
<dbReference type="InterPro" id="IPR000070">
    <property type="entry name" value="Pectinesterase_cat"/>
</dbReference>
<keyword evidence="7" id="KW-0063">Aspartyl esterase</keyword>
<protein>
    <recommendedName>
        <fullName evidence="4">pectinesterase</fullName>
        <ecNumber evidence="4">3.1.1.11</ecNumber>
    </recommendedName>
</protein>
<dbReference type="AlphaFoldDB" id="A0A396HVV1"/>
<organism evidence="10">
    <name type="scientific">Medicago truncatula</name>
    <name type="common">Barrel medic</name>
    <name type="synonym">Medicago tribuloides</name>
    <dbReference type="NCBI Taxonomy" id="3880"/>
    <lineage>
        <taxon>Eukaryota</taxon>
        <taxon>Viridiplantae</taxon>
        <taxon>Streptophyta</taxon>
        <taxon>Embryophyta</taxon>
        <taxon>Tracheophyta</taxon>
        <taxon>Spermatophyta</taxon>
        <taxon>Magnoliopsida</taxon>
        <taxon>eudicotyledons</taxon>
        <taxon>Gunneridae</taxon>
        <taxon>Pentapetalae</taxon>
        <taxon>rosids</taxon>
        <taxon>fabids</taxon>
        <taxon>Fabales</taxon>
        <taxon>Fabaceae</taxon>
        <taxon>Papilionoideae</taxon>
        <taxon>50 kb inversion clade</taxon>
        <taxon>NPAAA clade</taxon>
        <taxon>Hologalegina</taxon>
        <taxon>IRL clade</taxon>
        <taxon>Trifolieae</taxon>
        <taxon>Medicago</taxon>
    </lineage>
</organism>
<keyword evidence="5" id="KW-0134">Cell wall</keyword>
<dbReference type="PANTHER" id="PTHR31321:SF120">
    <property type="entry name" value="PECTINESTERASE 52-RELATED"/>
    <property type="match status" value="1"/>
</dbReference>
<keyword evidence="5" id="KW-0964">Secreted</keyword>
<evidence type="ECO:0000256" key="3">
    <source>
        <dbReference type="ARBA" id="ARBA00008891"/>
    </source>
</evidence>
<feature type="transmembrane region" description="Helical" evidence="8">
    <location>
        <begin position="20"/>
        <end position="37"/>
    </location>
</feature>
<evidence type="ECO:0000256" key="4">
    <source>
        <dbReference type="ARBA" id="ARBA00013229"/>
    </source>
</evidence>
<keyword evidence="8" id="KW-0812">Transmembrane</keyword>
<evidence type="ECO:0000313" key="10">
    <source>
        <dbReference type="EMBL" id="RHN57486.1"/>
    </source>
</evidence>
<evidence type="ECO:0000256" key="5">
    <source>
        <dbReference type="ARBA" id="ARBA00022512"/>
    </source>
</evidence>
<comment type="caution">
    <text evidence="10">The sequence shown here is derived from an EMBL/GenBank/DDBJ whole genome shotgun (WGS) entry which is preliminary data.</text>
</comment>
<evidence type="ECO:0000256" key="7">
    <source>
        <dbReference type="ARBA" id="ARBA00023085"/>
    </source>
</evidence>
<evidence type="ECO:0000256" key="6">
    <source>
        <dbReference type="ARBA" id="ARBA00022801"/>
    </source>
</evidence>
<evidence type="ECO:0000259" key="9">
    <source>
        <dbReference type="Pfam" id="PF01095"/>
    </source>
</evidence>
<keyword evidence="8" id="KW-0472">Membrane</keyword>
<dbReference type="UniPathway" id="UPA00545">
    <property type="reaction ID" value="UER00823"/>
</dbReference>
<reference evidence="10" key="1">
    <citation type="journal article" date="2018" name="Nat. Plants">
        <title>Whole-genome landscape of Medicago truncatula symbiotic genes.</title>
        <authorList>
            <person name="Pecrix Y."/>
            <person name="Gamas P."/>
            <person name="Carrere S."/>
        </authorList>
    </citation>
    <scope>NUCLEOTIDE SEQUENCE</scope>
    <source>
        <tissue evidence="10">Leaves</tissue>
    </source>
</reference>
<dbReference type="InterPro" id="IPR011050">
    <property type="entry name" value="Pectin_lyase_fold/virulence"/>
</dbReference>
<keyword evidence="6 10" id="KW-0378">Hydrolase</keyword>
<comment type="subcellular location">
    <subcellularLocation>
        <location evidence="1">Secreted</location>
        <location evidence="1">Cell wall</location>
    </subcellularLocation>
</comment>
<dbReference type="Gene3D" id="2.160.20.10">
    <property type="entry name" value="Single-stranded right-handed beta-helix, Pectin lyase-like"/>
    <property type="match status" value="1"/>
</dbReference>